<comment type="caution">
    <text evidence="2">The sequence shown here is derived from an EMBL/GenBank/DDBJ whole genome shotgun (WGS) entry which is preliminary data.</text>
</comment>
<dbReference type="InterPro" id="IPR050834">
    <property type="entry name" value="Glycosyltransf_2"/>
</dbReference>
<keyword evidence="2" id="KW-0808">Transferase</keyword>
<dbReference type="HOGENOM" id="CLU_023845_2_1_9"/>
<name>B9Y8A3_9FIRM</name>
<reference evidence="2 3" key="1">
    <citation type="submission" date="2008-12" db="EMBL/GenBank/DDBJ databases">
        <authorList>
            <person name="Fulton L."/>
            <person name="Clifton S."/>
            <person name="Fulton B."/>
            <person name="Xu J."/>
            <person name="Minx P."/>
            <person name="Pepin K.H."/>
            <person name="Johnson M."/>
            <person name="Bhonagiri V."/>
            <person name="Nash W.E."/>
            <person name="Mardis E.R."/>
            <person name="Wilson R.K."/>
        </authorList>
    </citation>
    <scope>NUCLEOTIDE SEQUENCE [LARGE SCALE GENOMIC DNA]</scope>
    <source>
        <strain evidence="2 3">DSM 12042</strain>
    </source>
</reference>
<reference evidence="2 3" key="2">
    <citation type="submission" date="2009-02" db="EMBL/GenBank/DDBJ databases">
        <title>Draft genome sequence of Holdemania filiformis DSM 12042.</title>
        <authorList>
            <person name="Sudarsanam P."/>
            <person name="Ley R."/>
            <person name="Guruge J."/>
            <person name="Turnbaugh P.J."/>
            <person name="Mahowald M."/>
            <person name="Liep D."/>
            <person name="Gordon J."/>
        </authorList>
    </citation>
    <scope>NUCLEOTIDE SEQUENCE [LARGE SCALE GENOMIC DNA]</scope>
    <source>
        <strain evidence="2 3">DSM 12042</strain>
    </source>
</reference>
<dbReference type="AlphaFoldDB" id="B9Y8A3"/>
<dbReference type="EC" id="2.4.-.-" evidence="2"/>
<sequence>MMKVAAIVVTYNRKQLLKECLNAILNQTAEVERIIVINNASTDGTEDLFKKNGEFASNKIKCVNMDCNTGGSGGFYEGFKRASKVDADWFWIMDDDTIPNYDCLEKLLEANDSLNKNEDYNTGKRKISFFASSIFGQKGEFMNVPNVDLAQSKNGYQSYYEHLGDNMIRIKDATFVSLLINSKAVYKCGLPCRDYFIWGDDGEYTLRLTKYYGEAYLVGCSVAIHKRIGAKKLEISNFEDINRIKMYHYYIRNNIINTIFYNKDKNLFITFSKKIIQATCSIKYIFTKHGLLKILIIWKGTVEGFLQYNKFKKYILEQIKII</sequence>
<evidence type="ECO:0000259" key="1">
    <source>
        <dbReference type="Pfam" id="PF00535"/>
    </source>
</evidence>
<keyword evidence="2" id="KW-0328">Glycosyltransferase</keyword>
<dbReference type="InterPro" id="IPR029044">
    <property type="entry name" value="Nucleotide-diphossugar_trans"/>
</dbReference>
<proteinExistence type="predicted"/>
<evidence type="ECO:0000313" key="2">
    <source>
        <dbReference type="EMBL" id="EEF67787.1"/>
    </source>
</evidence>
<dbReference type="RefSeq" id="WP_006059238.1">
    <property type="nucleotide sequence ID" value="NZ_GG657556.1"/>
</dbReference>
<dbReference type="CDD" id="cd04185">
    <property type="entry name" value="GT_2_like_b"/>
    <property type="match status" value="1"/>
</dbReference>
<dbReference type="STRING" id="545696.HOLDEFILI_02050"/>
<dbReference type="PANTHER" id="PTHR43685:SF2">
    <property type="entry name" value="GLYCOSYLTRANSFERASE 2-LIKE DOMAIN-CONTAINING PROTEIN"/>
    <property type="match status" value="1"/>
</dbReference>
<dbReference type="OrthoDB" id="7665907at2"/>
<dbReference type="InterPro" id="IPR001173">
    <property type="entry name" value="Glyco_trans_2-like"/>
</dbReference>
<dbReference type="Pfam" id="PF00535">
    <property type="entry name" value="Glycos_transf_2"/>
    <property type="match status" value="1"/>
</dbReference>
<accession>B9Y8A3</accession>
<dbReference type="SUPFAM" id="SSF53448">
    <property type="entry name" value="Nucleotide-diphospho-sugar transferases"/>
    <property type="match status" value="1"/>
</dbReference>
<protein>
    <submittedName>
        <fullName evidence="2">Glycosyltransferase, group 2 family protein</fullName>
        <ecNumber evidence="2">2.4.-.-</ecNumber>
    </submittedName>
</protein>
<dbReference type="eggNOG" id="COG1216">
    <property type="taxonomic scope" value="Bacteria"/>
</dbReference>
<gene>
    <name evidence="2" type="ORF">HOLDEFILI_02050</name>
</gene>
<dbReference type="PANTHER" id="PTHR43685">
    <property type="entry name" value="GLYCOSYLTRANSFERASE"/>
    <property type="match status" value="1"/>
</dbReference>
<dbReference type="Gene3D" id="3.90.550.10">
    <property type="entry name" value="Spore Coat Polysaccharide Biosynthesis Protein SpsA, Chain A"/>
    <property type="match status" value="1"/>
</dbReference>
<evidence type="ECO:0000313" key="3">
    <source>
        <dbReference type="Proteomes" id="UP000005950"/>
    </source>
</evidence>
<feature type="domain" description="Glycosyltransferase 2-like" evidence="1">
    <location>
        <begin position="7"/>
        <end position="112"/>
    </location>
</feature>
<dbReference type="Proteomes" id="UP000005950">
    <property type="component" value="Unassembled WGS sequence"/>
</dbReference>
<organism evidence="2 3">
    <name type="scientific">Holdemania filiformis DSM 12042</name>
    <dbReference type="NCBI Taxonomy" id="545696"/>
    <lineage>
        <taxon>Bacteria</taxon>
        <taxon>Bacillati</taxon>
        <taxon>Bacillota</taxon>
        <taxon>Erysipelotrichia</taxon>
        <taxon>Erysipelotrichales</taxon>
        <taxon>Erysipelotrichaceae</taxon>
        <taxon>Holdemania</taxon>
    </lineage>
</organism>
<dbReference type="GO" id="GO:0016757">
    <property type="term" value="F:glycosyltransferase activity"/>
    <property type="evidence" value="ECO:0007669"/>
    <property type="project" value="UniProtKB-KW"/>
</dbReference>
<dbReference type="EMBL" id="ACCF01000116">
    <property type="protein sequence ID" value="EEF67787.1"/>
    <property type="molecule type" value="Genomic_DNA"/>
</dbReference>